<dbReference type="InterPro" id="IPR018460">
    <property type="entry name" value="Battenin_disease_Cln3_subgr"/>
</dbReference>
<dbReference type="PRINTS" id="PR01315">
    <property type="entry name" value="BATTENIN"/>
</dbReference>
<evidence type="ECO:0000256" key="3">
    <source>
        <dbReference type="ARBA" id="ARBA00022448"/>
    </source>
</evidence>
<comment type="similarity">
    <text evidence="2 7">Belongs to the battenin family.</text>
</comment>
<feature type="transmembrane region" description="Helical" evidence="7">
    <location>
        <begin position="303"/>
        <end position="320"/>
    </location>
</feature>
<dbReference type="GO" id="GO:0007040">
    <property type="term" value="P:lysosome organization"/>
    <property type="evidence" value="ECO:0007669"/>
    <property type="project" value="TreeGrafter"/>
</dbReference>
<organism evidence="9 10">
    <name type="scientific">Ascaris lumbricoides</name>
    <name type="common">Giant roundworm</name>
    <dbReference type="NCBI Taxonomy" id="6252"/>
    <lineage>
        <taxon>Eukaryota</taxon>
        <taxon>Metazoa</taxon>
        <taxon>Ecdysozoa</taxon>
        <taxon>Nematoda</taxon>
        <taxon>Chromadorea</taxon>
        <taxon>Rhabditida</taxon>
        <taxon>Spirurina</taxon>
        <taxon>Ascaridomorpha</taxon>
        <taxon>Ascaridoidea</taxon>
        <taxon>Ascarididae</taxon>
        <taxon>Ascaris</taxon>
    </lineage>
</organism>
<dbReference type="InterPro" id="IPR036259">
    <property type="entry name" value="MFS_trans_sf"/>
</dbReference>
<feature type="transmembrane region" description="Helical" evidence="7">
    <location>
        <begin position="174"/>
        <end position="195"/>
    </location>
</feature>
<evidence type="ECO:0000256" key="8">
    <source>
        <dbReference type="SAM" id="MobiDB-lite"/>
    </source>
</evidence>
<accession>A0A9J2P1N1</accession>
<dbReference type="AlphaFoldDB" id="A0A9J2P1N1"/>
<dbReference type="GO" id="GO:0051453">
    <property type="term" value="P:regulation of intracellular pH"/>
    <property type="evidence" value="ECO:0007669"/>
    <property type="project" value="TreeGrafter"/>
</dbReference>
<keyword evidence="7" id="KW-0458">Lysosome</keyword>
<keyword evidence="3" id="KW-0813">Transport</keyword>
<evidence type="ECO:0000256" key="4">
    <source>
        <dbReference type="ARBA" id="ARBA00022692"/>
    </source>
</evidence>
<evidence type="ECO:0000256" key="1">
    <source>
        <dbReference type="ARBA" id="ARBA00004127"/>
    </source>
</evidence>
<keyword evidence="5 7" id="KW-1133">Transmembrane helix</keyword>
<comment type="subcellular location">
    <subcellularLocation>
        <location evidence="1">Endomembrane system</location>
        <topology evidence="1">Multi-pass membrane protein</topology>
    </subcellularLocation>
    <subcellularLocation>
        <location evidence="7">Lysosome membrane</location>
        <topology evidence="7">Multi-pass membrane protein</topology>
    </subcellularLocation>
</comment>
<reference evidence="10" key="1">
    <citation type="submission" date="2023-03" db="UniProtKB">
        <authorList>
            <consortium name="WormBaseParasite"/>
        </authorList>
    </citation>
    <scope>IDENTIFICATION</scope>
</reference>
<evidence type="ECO:0000256" key="2">
    <source>
        <dbReference type="ARBA" id="ARBA00007467"/>
    </source>
</evidence>
<evidence type="ECO:0000313" key="9">
    <source>
        <dbReference type="Proteomes" id="UP000036681"/>
    </source>
</evidence>
<feature type="transmembrane region" description="Helical" evidence="7">
    <location>
        <begin position="207"/>
        <end position="226"/>
    </location>
</feature>
<evidence type="ECO:0000313" key="10">
    <source>
        <dbReference type="WBParaSite" id="ALUE_0000371701-mRNA-1"/>
    </source>
</evidence>
<dbReference type="Proteomes" id="UP000036681">
    <property type="component" value="Unplaced"/>
</dbReference>
<keyword evidence="6 7" id="KW-0472">Membrane</keyword>
<proteinExistence type="inferred from homology"/>
<dbReference type="PANTHER" id="PTHR10981">
    <property type="entry name" value="BATTENIN"/>
    <property type="match status" value="1"/>
</dbReference>
<dbReference type="Pfam" id="PF02487">
    <property type="entry name" value="CLN3"/>
    <property type="match status" value="1"/>
</dbReference>
<dbReference type="InterPro" id="IPR003492">
    <property type="entry name" value="Battenin_disease_Cln3"/>
</dbReference>
<sequence>MCGLISGCPNFCKVLRAFFKISLLSVSLHYTLHESCFRVLGMCNNFAYVIMLSAAKDILSAQQGRPTANDSADDACQTRIVHRDCPPISTGSVLLADILPALAVKVLTPFFMYRIPFGVRHLIVVLLQSGSFIVVANSTSVTVGLIGVVIASAGSGLGEVTYLSLASYFPSRVVTAWSSGTGGAGILGAFAYASLTDSHMLAMSPRAALLTMLFVPAIFAFTYWRVLMLPSTVHRVFLTHPFTYWVPSNEMSRNRSRRFGDDGDEDSRLLGNNSEEDEGQGIDASQDTHDFSFKQKLSISKSLLRFMILLSVVYFAEYFINQGLVELLVFDCSHGFSLSKSSQYRWYQVLYQIGVFISRSSIEYFAVPPSFLPLLPILQLMNAAFFFVDTMDQFVPHISLIFALVFVEGLLGGCAYVNTFSAIHKSVDAEKREFSMGFASMSDSFGIVLAGFLAIPAHNYICNNT</sequence>
<dbReference type="Gene3D" id="1.20.1250.20">
    <property type="entry name" value="MFS general substrate transporter like domains"/>
    <property type="match status" value="1"/>
</dbReference>
<feature type="transmembrane region" description="Helical" evidence="7">
    <location>
        <begin position="400"/>
        <end position="424"/>
    </location>
</feature>
<dbReference type="PIRSF" id="PIRSF015974">
    <property type="entry name" value="CLN3_BTN1"/>
    <property type="match status" value="1"/>
</dbReference>
<feature type="region of interest" description="Disordered" evidence="8">
    <location>
        <begin position="253"/>
        <end position="286"/>
    </location>
</feature>
<evidence type="ECO:0000256" key="5">
    <source>
        <dbReference type="ARBA" id="ARBA00022989"/>
    </source>
</evidence>
<evidence type="ECO:0000256" key="7">
    <source>
        <dbReference type="RuleBase" id="RU361113"/>
    </source>
</evidence>
<dbReference type="WBParaSite" id="ALUE_0000371701-mRNA-1">
    <property type="protein sequence ID" value="ALUE_0000371701-mRNA-1"/>
    <property type="gene ID" value="ALUE_0000371701"/>
</dbReference>
<dbReference type="GO" id="GO:0005765">
    <property type="term" value="C:lysosomal membrane"/>
    <property type="evidence" value="ECO:0007669"/>
    <property type="project" value="UniProtKB-SubCell"/>
</dbReference>
<evidence type="ECO:0000256" key="6">
    <source>
        <dbReference type="ARBA" id="ARBA00023136"/>
    </source>
</evidence>
<dbReference type="PANTHER" id="PTHR10981:SF0">
    <property type="entry name" value="BATTENIN"/>
    <property type="match status" value="1"/>
</dbReference>
<dbReference type="GO" id="GO:0012505">
    <property type="term" value="C:endomembrane system"/>
    <property type="evidence" value="ECO:0007669"/>
    <property type="project" value="UniProtKB-SubCell"/>
</dbReference>
<keyword evidence="9" id="KW-1185">Reference proteome</keyword>
<feature type="transmembrane region" description="Helical" evidence="7">
    <location>
        <begin position="444"/>
        <end position="462"/>
    </location>
</feature>
<dbReference type="SUPFAM" id="SSF103473">
    <property type="entry name" value="MFS general substrate transporter"/>
    <property type="match status" value="1"/>
</dbReference>
<protein>
    <recommendedName>
        <fullName evidence="7">Battenin</fullName>
    </recommendedName>
</protein>
<keyword evidence="4 7" id="KW-0812">Transmembrane</keyword>
<feature type="transmembrane region" description="Helical" evidence="7">
    <location>
        <begin position="122"/>
        <end position="154"/>
    </location>
</feature>
<feature type="transmembrane region" description="Helical" evidence="7">
    <location>
        <begin position="370"/>
        <end position="388"/>
    </location>
</feature>
<name>A0A9J2P1N1_ASCLU</name>